<reference evidence="9 10" key="1">
    <citation type="journal article" date="2024" name="G3 (Bethesda)">
        <title>Genome assembly of Hibiscus sabdariffa L. provides insights into metabolisms of medicinal natural products.</title>
        <authorList>
            <person name="Kim T."/>
        </authorList>
    </citation>
    <scope>NUCLEOTIDE SEQUENCE [LARGE SCALE GENOMIC DNA]</scope>
    <source>
        <strain evidence="9">TK-2024</strain>
        <tissue evidence="9">Old leaves</tissue>
    </source>
</reference>
<keyword evidence="5" id="KW-1133">Transmembrane helix</keyword>
<evidence type="ECO:0000256" key="5">
    <source>
        <dbReference type="ARBA" id="ARBA00022989"/>
    </source>
</evidence>
<proteinExistence type="inferred from homology"/>
<dbReference type="InterPro" id="IPR020966">
    <property type="entry name" value="ALMT"/>
</dbReference>
<evidence type="ECO:0000256" key="6">
    <source>
        <dbReference type="ARBA" id="ARBA00023065"/>
    </source>
</evidence>
<keyword evidence="3" id="KW-0813">Transport</keyword>
<evidence type="ECO:0000256" key="1">
    <source>
        <dbReference type="ARBA" id="ARBA00004141"/>
    </source>
</evidence>
<protein>
    <submittedName>
        <fullName evidence="9">Uncharacterized protein</fullName>
    </submittedName>
</protein>
<evidence type="ECO:0000256" key="8">
    <source>
        <dbReference type="ARBA" id="ARBA00023303"/>
    </source>
</evidence>
<gene>
    <name evidence="9" type="ORF">V6N11_084010</name>
</gene>
<keyword evidence="7" id="KW-0472">Membrane</keyword>
<comment type="similarity">
    <text evidence="2">Belongs to the aromatic acid exporter (TC 2.A.85) family.</text>
</comment>
<dbReference type="Pfam" id="PF11744">
    <property type="entry name" value="ALMT"/>
    <property type="match status" value="1"/>
</dbReference>
<keyword evidence="4" id="KW-0812">Transmembrane</keyword>
<dbReference type="EMBL" id="JBBPBN010000041">
    <property type="protein sequence ID" value="KAK8998623.1"/>
    <property type="molecule type" value="Genomic_DNA"/>
</dbReference>
<evidence type="ECO:0000313" key="9">
    <source>
        <dbReference type="EMBL" id="KAK8998623.1"/>
    </source>
</evidence>
<evidence type="ECO:0000256" key="2">
    <source>
        <dbReference type="ARBA" id="ARBA00007079"/>
    </source>
</evidence>
<keyword evidence="8" id="KW-0407">Ion channel</keyword>
<sequence>MQGKVGEDEEVSLDRAKCEQIKGTTCQESELKVENARQLLGLVKHRCWRAPETACVSVYFNDSEIKENQDKSEEDPIYNGYRAVLIPNLSIKLCSRRRRHCAPEILFDHLHEALQDLNTAIKSQPCGHCSCTCRLLLEFLEALPFAAFASFLVEIGARLDNVIEEVEELGEDSLLQGIQSR</sequence>
<keyword evidence="10" id="KW-1185">Reference proteome</keyword>
<evidence type="ECO:0000313" key="10">
    <source>
        <dbReference type="Proteomes" id="UP001396334"/>
    </source>
</evidence>
<name>A0ABR2QD80_9ROSI</name>
<comment type="subcellular location">
    <subcellularLocation>
        <location evidence="1">Membrane</location>
        <topology evidence="1">Multi-pass membrane protein</topology>
    </subcellularLocation>
</comment>
<comment type="caution">
    <text evidence="9">The sequence shown here is derived from an EMBL/GenBank/DDBJ whole genome shotgun (WGS) entry which is preliminary data.</text>
</comment>
<dbReference type="Proteomes" id="UP001396334">
    <property type="component" value="Unassembled WGS sequence"/>
</dbReference>
<keyword evidence="6" id="KW-0406">Ion transport</keyword>
<accession>A0ABR2QD80</accession>
<evidence type="ECO:0000256" key="7">
    <source>
        <dbReference type="ARBA" id="ARBA00023136"/>
    </source>
</evidence>
<evidence type="ECO:0000256" key="3">
    <source>
        <dbReference type="ARBA" id="ARBA00022448"/>
    </source>
</evidence>
<dbReference type="PANTHER" id="PTHR31086">
    <property type="entry name" value="ALUMINUM-ACTIVATED MALATE TRANSPORTER 10"/>
    <property type="match status" value="1"/>
</dbReference>
<organism evidence="9 10">
    <name type="scientific">Hibiscus sabdariffa</name>
    <name type="common">roselle</name>
    <dbReference type="NCBI Taxonomy" id="183260"/>
    <lineage>
        <taxon>Eukaryota</taxon>
        <taxon>Viridiplantae</taxon>
        <taxon>Streptophyta</taxon>
        <taxon>Embryophyta</taxon>
        <taxon>Tracheophyta</taxon>
        <taxon>Spermatophyta</taxon>
        <taxon>Magnoliopsida</taxon>
        <taxon>eudicotyledons</taxon>
        <taxon>Gunneridae</taxon>
        <taxon>Pentapetalae</taxon>
        <taxon>rosids</taxon>
        <taxon>malvids</taxon>
        <taxon>Malvales</taxon>
        <taxon>Malvaceae</taxon>
        <taxon>Malvoideae</taxon>
        <taxon>Hibiscus</taxon>
    </lineage>
</organism>
<evidence type="ECO:0000256" key="4">
    <source>
        <dbReference type="ARBA" id="ARBA00022692"/>
    </source>
</evidence>